<dbReference type="Pfam" id="PF02836">
    <property type="entry name" value="Glyco_hydro_2_C"/>
    <property type="match status" value="1"/>
</dbReference>
<dbReference type="AlphaFoldDB" id="I8XMS8"/>
<proteinExistence type="inferred from homology"/>
<dbReference type="InterPro" id="IPR006103">
    <property type="entry name" value="Glyco_hydro_2_cat"/>
</dbReference>
<evidence type="ECO:0008006" key="10">
    <source>
        <dbReference type="Google" id="ProtNLM"/>
    </source>
</evidence>
<organism evidence="8 9">
    <name type="scientific">Bacteroides nordii CL02T12C05</name>
    <dbReference type="NCBI Taxonomy" id="997884"/>
    <lineage>
        <taxon>Bacteria</taxon>
        <taxon>Pseudomonadati</taxon>
        <taxon>Bacteroidota</taxon>
        <taxon>Bacteroidia</taxon>
        <taxon>Bacteroidales</taxon>
        <taxon>Bacteroidaceae</taxon>
        <taxon>Bacteroides</taxon>
    </lineage>
</organism>
<dbReference type="STRING" id="997884.HMPREF1068_01747"/>
<dbReference type="InterPro" id="IPR013783">
    <property type="entry name" value="Ig-like_fold"/>
</dbReference>
<dbReference type="Gene3D" id="2.60.40.10">
    <property type="entry name" value="Immunoglobulins"/>
    <property type="match status" value="3"/>
</dbReference>
<dbReference type="InterPro" id="IPR006102">
    <property type="entry name" value="Ig-like_GH2"/>
</dbReference>
<protein>
    <recommendedName>
        <fullName evidence="10">Exo-1,4-beta-D-glucosaminidase</fullName>
    </recommendedName>
</protein>
<dbReference type="SUPFAM" id="SSF49785">
    <property type="entry name" value="Galactose-binding domain-like"/>
    <property type="match status" value="1"/>
</dbReference>
<dbReference type="GeneID" id="69501446"/>
<dbReference type="Pfam" id="PF18368">
    <property type="entry name" value="Ig_GlcNase"/>
    <property type="match status" value="1"/>
</dbReference>
<dbReference type="InterPro" id="IPR041351">
    <property type="entry name" value="Ig_GlcNase"/>
</dbReference>
<comment type="similarity">
    <text evidence="1">Belongs to the glycosyl hydrolase 2 family.</text>
</comment>
<keyword evidence="3" id="KW-0326">Glycosidase</keyword>
<evidence type="ECO:0000256" key="3">
    <source>
        <dbReference type="ARBA" id="ARBA00023295"/>
    </source>
</evidence>
<evidence type="ECO:0000313" key="9">
    <source>
        <dbReference type="Proteomes" id="UP000003089"/>
    </source>
</evidence>
<keyword evidence="9" id="KW-1185">Reference proteome</keyword>
<accession>I8XMS8</accession>
<dbReference type="InterPro" id="IPR054593">
    <property type="entry name" value="Beta-mannosidase-like_N2"/>
</dbReference>
<gene>
    <name evidence="8" type="ORF">HMPREF1068_01747</name>
</gene>
<evidence type="ECO:0000256" key="1">
    <source>
        <dbReference type="ARBA" id="ARBA00007401"/>
    </source>
</evidence>
<dbReference type="PANTHER" id="PTHR43536">
    <property type="entry name" value="MANNOSYLGLYCOPROTEIN ENDO-BETA-MANNOSIDASE"/>
    <property type="match status" value="1"/>
</dbReference>
<evidence type="ECO:0000259" key="4">
    <source>
        <dbReference type="Pfam" id="PF00703"/>
    </source>
</evidence>
<dbReference type="Gene3D" id="2.60.120.260">
    <property type="entry name" value="Galactose-binding domain-like"/>
    <property type="match status" value="1"/>
</dbReference>
<feature type="domain" description="Beta-mannosidase-like galactose-binding" evidence="7">
    <location>
        <begin position="95"/>
        <end position="257"/>
    </location>
</feature>
<feature type="domain" description="Glycoside hydrolase family 2 catalytic" evidence="5">
    <location>
        <begin position="456"/>
        <end position="595"/>
    </location>
</feature>
<dbReference type="InterPro" id="IPR008979">
    <property type="entry name" value="Galactose-bd-like_sf"/>
</dbReference>
<sequence>MMKNRFIYFLVFMLLPVVMMAQYKLNFGLRQQQPASELPKGKAPLIPAIRKSKTDMKGVVTPAGEQQYRLSDGWEMLDGKSVISSGKSVFDMAGNRADWYHATVPGTVLTTLVEQGVYPDPYFGLNNLHIPDSLCRKDWWYRINFDMPVDIDGKVTRLLLNGINYKADIWLNGKPVGDMAGAFKRGRFAVSDVVKPIGNVLAVHIFPPNNPGIPHEENEKWFGPNGGALCLDGPTFISSEGWDWIPGIRDRNIGIWQDVLIQVGGEVTMDNHQVITDLMLPDTTVADITVKTELHNEGNLTKNIQLNARIGNILVKKLFEVPAHGQVLATLSPKEFAALRLKNPKLWWPNGYGSQPLYNLDLELMDEGKVTESRTVRFGIRELSYQLTVDTSDRQDLRVEYSPTDVQQKGCPLFDYVSRRELKGKHKWTTIGRLRDEVDAADFKKIDDSGNPFLVIKVNGQPVFCRGGNWGMDDGMKRVSRERLEPYIRLHKEENFNMIRNWTGESTEEAFYELCDEYGMLVWNDFSISTEFYNLDPLDEALFLANATDIVKRYRNHPSIAIWCPRNEGYAPEGLEEQFQKMIAREDGTRHYHGNSRSLNLMASGPWSYIKEPLRYYTEYAEGFNSELGTPSVPAYSTVKKFIPEKDLWPIGDVWYYHDLHIGSFEWKDYIEDVNRMGNASCRDAQEFCRRAQVINYNSHRFMFEAWNHKMWNNTSGLLLWMSHPAWPSMIWQTYSYDYETHGSFYGCKKACEPVHIQWNMNDRKIAVANIGLTAYRNAVASFSVYDLNGKLLYDRKMKISPAANALSTAEEVIIPQDIDKLVLVRLQLKDSKGQLLSVNDYWYEKGLSCAPVSLGSVGPVHLQASVKRKMNAKDNRCIVNMKNTSGRIAAFVKLNVVDAITGEPVLPAYTSEGYFNLLPGESKIVDIDLPESTSSDKLKLAVEQLNGESTVYDVF</sequence>
<dbReference type="Proteomes" id="UP000003089">
    <property type="component" value="Unassembled WGS sequence"/>
</dbReference>
<evidence type="ECO:0000259" key="6">
    <source>
        <dbReference type="Pfam" id="PF18368"/>
    </source>
</evidence>
<evidence type="ECO:0000256" key="2">
    <source>
        <dbReference type="ARBA" id="ARBA00022801"/>
    </source>
</evidence>
<feature type="domain" description="Exo-beta-D-glucosaminidase Ig-fold" evidence="6">
    <location>
        <begin position="855"/>
        <end position="947"/>
    </location>
</feature>
<dbReference type="HOGENOM" id="CLU_005015_2_0_10"/>
<comment type="caution">
    <text evidence="8">The sequence shown here is derived from an EMBL/GenBank/DDBJ whole genome shotgun (WGS) entry which is preliminary data.</text>
</comment>
<keyword evidence="2" id="KW-0378">Hydrolase</keyword>
<dbReference type="Gene3D" id="3.20.20.80">
    <property type="entry name" value="Glycosidases"/>
    <property type="match status" value="1"/>
</dbReference>
<name>I8XMS8_9BACE</name>
<dbReference type="GO" id="GO:0004553">
    <property type="term" value="F:hydrolase activity, hydrolyzing O-glycosyl compounds"/>
    <property type="evidence" value="ECO:0007669"/>
    <property type="project" value="InterPro"/>
</dbReference>
<dbReference type="SUPFAM" id="SSF49303">
    <property type="entry name" value="beta-Galactosidase/glucuronidase domain"/>
    <property type="match status" value="3"/>
</dbReference>
<dbReference type="InterPro" id="IPR043534">
    <property type="entry name" value="EBDG/EBM"/>
</dbReference>
<reference evidence="8 9" key="1">
    <citation type="submission" date="2012-02" db="EMBL/GenBank/DDBJ databases">
        <title>The Genome Sequence of Bacteroides nordii CL02T12C05.</title>
        <authorList>
            <consortium name="The Broad Institute Genome Sequencing Platform"/>
            <person name="Earl A."/>
            <person name="Ward D."/>
            <person name="Feldgarden M."/>
            <person name="Gevers D."/>
            <person name="Zitomersky N.L."/>
            <person name="Coyne M.J."/>
            <person name="Comstock L.E."/>
            <person name="Young S.K."/>
            <person name="Zeng Q."/>
            <person name="Gargeya S."/>
            <person name="Fitzgerald M."/>
            <person name="Haas B."/>
            <person name="Abouelleil A."/>
            <person name="Alvarado L."/>
            <person name="Arachchi H.M."/>
            <person name="Berlin A."/>
            <person name="Chapman S.B."/>
            <person name="Gearin G."/>
            <person name="Goldberg J."/>
            <person name="Griggs A."/>
            <person name="Gujja S."/>
            <person name="Hansen M."/>
            <person name="Heiman D."/>
            <person name="Howarth C."/>
            <person name="Larimer J."/>
            <person name="Lui A."/>
            <person name="MacDonald P.J.P."/>
            <person name="McCowen C."/>
            <person name="Montmayeur A."/>
            <person name="Murphy C."/>
            <person name="Neiman D."/>
            <person name="Pearson M."/>
            <person name="Priest M."/>
            <person name="Roberts A."/>
            <person name="Saif S."/>
            <person name="Shea T."/>
            <person name="Sisk P."/>
            <person name="Stolte C."/>
            <person name="Sykes S."/>
            <person name="Wortman J."/>
            <person name="Nusbaum C."/>
            <person name="Birren B."/>
        </authorList>
    </citation>
    <scope>NUCLEOTIDE SEQUENCE [LARGE SCALE GENOMIC DNA]</scope>
    <source>
        <strain evidence="8 9">CL02T12C05</strain>
    </source>
</reference>
<feature type="domain" description="Glycoside hydrolase family 2 immunoglobulin-like beta-sandwich" evidence="4">
    <location>
        <begin position="281"/>
        <end position="381"/>
    </location>
</feature>
<dbReference type="PANTHER" id="PTHR43536:SF1">
    <property type="entry name" value="MANNOSYLGLYCOPROTEIN ENDO-BETA-MANNOSIDASE"/>
    <property type="match status" value="1"/>
</dbReference>
<dbReference type="EMBL" id="AGXS01000015">
    <property type="protein sequence ID" value="EIY52200.1"/>
    <property type="molecule type" value="Genomic_DNA"/>
</dbReference>
<evidence type="ECO:0000259" key="5">
    <source>
        <dbReference type="Pfam" id="PF02836"/>
    </source>
</evidence>
<dbReference type="GO" id="GO:0005975">
    <property type="term" value="P:carbohydrate metabolic process"/>
    <property type="evidence" value="ECO:0007669"/>
    <property type="project" value="InterPro"/>
</dbReference>
<dbReference type="InterPro" id="IPR017853">
    <property type="entry name" value="GH"/>
</dbReference>
<evidence type="ECO:0000313" key="8">
    <source>
        <dbReference type="EMBL" id="EIY52200.1"/>
    </source>
</evidence>
<dbReference type="Pfam" id="PF00703">
    <property type="entry name" value="Glyco_hydro_2"/>
    <property type="match status" value="1"/>
</dbReference>
<dbReference type="InterPro" id="IPR036156">
    <property type="entry name" value="Beta-gal/glucu_dom_sf"/>
</dbReference>
<dbReference type="SUPFAM" id="SSF51445">
    <property type="entry name" value="(Trans)glycosidases"/>
    <property type="match status" value="1"/>
</dbReference>
<dbReference type="eggNOG" id="COG3250">
    <property type="taxonomic scope" value="Bacteria"/>
</dbReference>
<dbReference type="PATRIC" id="fig|997884.3.peg.1777"/>
<evidence type="ECO:0000259" key="7">
    <source>
        <dbReference type="Pfam" id="PF22666"/>
    </source>
</evidence>
<dbReference type="Pfam" id="PF22666">
    <property type="entry name" value="Glyco_hydro_2_N2"/>
    <property type="match status" value="1"/>
</dbReference>
<dbReference type="RefSeq" id="WP_007484779.1">
    <property type="nucleotide sequence ID" value="NZ_JH724314.1"/>
</dbReference>